<evidence type="ECO:0000256" key="9">
    <source>
        <dbReference type="ARBA" id="ARBA00056419"/>
    </source>
</evidence>
<dbReference type="GO" id="GO:0005938">
    <property type="term" value="C:cell cortex"/>
    <property type="evidence" value="ECO:0007669"/>
    <property type="project" value="UniProtKB-SubCell"/>
</dbReference>
<dbReference type="CDD" id="cd11284">
    <property type="entry name" value="ADF_Twf-C_like"/>
    <property type="match status" value="1"/>
</dbReference>
<evidence type="ECO:0000256" key="5">
    <source>
        <dbReference type="ARBA" id="ARBA00022737"/>
    </source>
</evidence>
<dbReference type="GO" id="GO:0051016">
    <property type="term" value="P:barbed-end actin filament capping"/>
    <property type="evidence" value="ECO:0007669"/>
    <property type="project" value="TreeGrafter"/>
</dbReference>
<feature type="compositionally biased region" description="Low complexity" evidence="11">
    <location>
        <begin position="326"/>
        <end position="335"/>
    </location>
</feature>
<dbReference type="Proteomes" id="UP000218231">
    <property type="component" value="Unassembled WGS sequence"/>
</dbReference>
<dbReference type="SMART" id="SM00102">
    <property type="entry name" value="ADF"/>
    <property type="match status" value="2"/>
</dbReference>
<feature type="domain" description="ADF-H" evidence="12">
    <location>
        <begin position="170"/>
        <end position="307"/>
    </location>
</feature>
<dbReference type="Pfam" id="PF00241">
    <property type="entry name" value="Cofilin_ADF"/>
    <property type="match status" value="2"/>
</dbReference>
<dbReference type="Gene3D" id="3.40.20.10">
    <property type="entry name" value="Severin"/>
    <property type="match status" value="2"/>
</dbReference>
<feature type="domain" description="ADF-H" evidence="12">
    <location>
        <begin position="4"/>
        <end position="135"/>
    </location>
</feature>
<keyword evidence="4" id="KW-0963">Cytoplasm</keyword>
<dbReference type="GO" id="GO:0003785">
    <property type="term" value="F:actin monomer binding"/>
    <property type="evidence" value="ECO:0007669"/>
    <property type="project" value="TreeGrafter"/>
</dbReference>
<evidence type="ECO:0000313" key="14">
    <source>
        <dbReference type="Proteomes" id="UP000218231"/>
    </source>
</evidence>
<dbReference type="PROSITE" id="PS51263">
    <property type="entry name" value="ADF_H"/>
    <property type="match status" value="2"/>
</dbReference>
<evidence type="ECO:0000256" key="7">
    <source>
        <dbReference type="ARBA" id="ARBA00023212"/>
    </source>
</evidence>
<evidence type="ECO:0000256" key="10">
    <source>
        <dbReference type="ARBA" id="ARBA00069496"/>
    </source>
</evidence>
<evidence type="ECO:0000256" key="4">
    <source>
        <dbReference type="ARBA" id="ARBA00022490"/>
    </source>
</evidence>
<evidence type="ECO:0000259" key="12">
    <source>
        <dbReference type="PROSITE" id="PS51263"/>
    </source>
</evidence>
<evidence type="ECO:0000256" key="8">
    <source>
        <dbReference type="ARBA" id="ARBA00038532"/>
    </source>
</evidence>
<comment type="function">
    <text evidence="9">Actin-binding protein involved in motile and morphological processes. Inhibits actin polymerization, likely by sequestering G-actin.</text>
</comment>
<comment type="subunit">
    <text evidence="8">Interacts with G-actin; ADP-actin form.</text>
</comment>
<dbReference type="SUPFAM" id="SSF55753">
    <property type="entry name" value="Actin depolymerizing proteins"/>
    <property type="match status" value="2"/>
</dbReference>
<dbReference type="PANTHER" id="PTHR13759">
    <property type="entry name" value="TWINFILIN"/>
    <property type="match status" value="1"/>
</dbReference>
<name>A0A2A2LVG0_9BILA</name>
<reference evidence="13 14" key="1">
    <citation type="journal article" date="2017" name="Curr. Biol.">
        <title>Genome architecture and evolution of a unichromosomal asexual nematode.</title>
        <authorList>
            <person name="Fradin H."/>
            <person name="Zegar C."/>
            <person name="Gutwein M."/>
            <person name="Lucas J."/>
            <person name="Kovtun M."/>
            <person name="Corcoran D."/>
            <person name="Baugh L.R."/>
            <person name="Kiontke K."/>
            <person name="Gunsalus K."/>
            <person name="Fitch D.H."/>
            <person name="Piano F."/>
        </authorList>
    </citation>
    <scope>NUCLEOTIDE SEQUENCE [LARGE SCALE GENOMIC DNA]</scope>
    <source>
        <strain evidence="13">PF1309</strain>
    </source>
</reference>
<comment type="similarity">
    <text evidence="3">Belongs to the actin-binding proteins ADF family. Twinfilin subfamily.</text>
</comment>
<dbReference type="PANTHER" id="PTHR13759:SF1">
    <property type="entry name" value="TWINFILIN"/>
    <property type="match status" value="1"/>
</dbReference>
<dbReference type="InterPro" id="IPR029006">
    <property type="entry name" value="ADF-H/Gelsolin-like_dom_sf"/>
</dbReference>
<keyword evidence="5" id="KW-0677">Repeat</keyword>
<dbReference type="CDD" id="cd11285">
    <property type="entry name" value="ADF_Twf-N_like"/>
    <property type="match status" value="1"/>
</dbReference>
<dbReference type="EMBL" id="LIAE01006416">
    <property type="protein sequence ID" value="PAV89967.1"/>
    <property type="molecule type" value="Genomic_DNA"/>
</dbReference>
<accession>A0A2A2LVG0</accession>
<dbReference type="GO" id="GO:0005884">
    <property type="term" value="C:actin filament"/>
    <property type="evidence" value="ECO:0007669"/>
    <property type="project" value="TreeGrafter"/>
</dbReference>
<dbReference type="GO" id="GO:0030042">
    <property type="term" value="P:actin filament depolymerization"/>
    <property type="evidence" value="ECO:0007669"/>
    <property type="project" value="TreeGrafter"/>
</dbReference>
<proteinExistence type="inferred from homology"/>
<dbReference type="FunFam" id="3.40.20.10:FF:000007">
    <property type="entry name" value="Twinfilin-1 isoform 1"/>
    <property type="match status" value="1"/>
</dbReference>
<dbReference type="GO" id="GO:0010591">
    <property type="term" value="P:regulation of lamellipodium assembly"/>
    <property type="evidence" value="ECO:0007669"/>
    <property type="project" value="TreeGrafter"/>
</dbReference>
<dbReference type="GO" id="GO:0030016">
    <property type="term" value="C:myofibril"/>
    <property type="evidence" value="ECO:0007669"/>
    <property type="project" value="TreeGrafter"/>
</dbReference>
<keyword evidence="7" id="KW-0206">Cytoskeleton</keyword>
<dbReference type="InterPro" id="IPR002108">
    <property type="entry name" value="ADF-H"/>
</dbReference>
<comment type="caution">
    <text evidence="13">The sequence shown here is derived from an EMBL/GenBank/DDBJ whole genome shotgun (WGS) entry which is preliminary data.</text>
</comment>
<evidence type="ECO:0000256" key="11">
    <source>
        <dbReference type="SAM" id="MobiDB-lite"/>
    </source>
</evidence>
<dbReference type="FunFam" id="3.40.20.10:FF:000042">
    <property type="entry name" value="Actin depolymerizing protein"/>
    <property type="match status" value="1"/>
</dbReference>
<comment type="subcellular location">
    <subcellularLocation>
        <location evidence="2">Cytoplasm</location>
        <location evidence="2">Cell cortex</location>
    </subcellularLocation>
    <subcellularLocation>
        <location evidence="1">Cytoplasm</location>
        <location evidence="1">Cytoskeleton</location>
    </subcellularLocation>
</comment>
<dbReference type="STRING" id="2018661.A0A2A2LVG0"/>
<dbReference type="InterPro" id="IPR028458">
    <property type="entry name" value="Twinfilin"/>
</dbReference>
<evidence type="ECO:0000313" key="13">
    <source>
        <dbReference type="EMBL" id="PAV89967.1"/>
    </source>
</evidence>
<evidence type="ECO:0000256" key="2">
    <source>
        <dbReference type="ARBA" id="ARBA00004544"/>
    </source>
</evidence>
<dbReference type="GO" id="GO:0010976">
    <property type="term" value="P:positive regulation of neuron projection development"/>
    <property type="evidence" value="ECO:0007669"/>
    <property type="project" value="TreeGrafter"/>
</dbReference>
<evidence type="ECO:0000256" key="6">
    <source>
        <dbReference type="ARBA" id="ARBA00023203"/>
    </source>
</evidence>
<feature type="region of interest" description="Disordered" evidence="11">
    <location>
        <begin position="313"/>
        <end position="335"/>
    </location>
</feature>
<dbReference type="OrthoDB" id="10006997at2759"/>
<sequence length="335" mass="38054">MACQTGIRANDATKNAFNKGKQAKLRLIKAVVKNEELTLNYEYAGTANWRDDWKATLPECVDSFEPCFILFRMNTIHEWILITFADDRAPVKEKMLLAATCATFKSEFGQCYIQFERHITDRKDLSIDSFESWLKTKSDVGPMSEVEQELHNAQQERATVAHTGPQHMKGVAFPIDRNAEDALRKLAKGELNFVQLSVDTLNEAIKLEGTQDNLDAQDLAKKISRDKPRYTFFRFDHNWEGTIFNSVLFIYSLPASGSSIKERMLYSSCKGPFLDTVTRHLGVEISRKMEVDAKDDLSEKALLEVLHPLPQESPKHFAKPAPPRGAGPRRMITKV</sequence>
<gene>
    <name evidence="13" type="ORF">WR25_10545</name>
</gene>
<evidence type="ECO:0000256" key="3">
    <source>
        <dbReference type="ARBA" id="ARBA00009557"/>
    </source>
</evidence>
<evidence type="ECO:0000256" key="1">
    <source>
        <dbReference type="ARBA" id="ARBA00004245"/>
    </source>
</evidence>
<protein>
    <recommendedName>
        <fullName evidence="10">Twinfilin</fullName>
    </recommendedName>
</protein>
<dbReference type="GO" id="GO:0051015">
    <property type="term" value="F:actin filament binding"/>
    <property type="evidence" value="ECO:0007669"/>
    <property type="project" value="TreeGrafter"/>
</dbReference>
<keyword evidence="6" id="KW-0009">Actin-binding</keyword>
<keyword evidence="14" id="KW-1185">Reference proteome</keyword>
<organism evidence="13 14">
    <name type="scientific">Diploscapter pachys</name>
    <dbReference type="NCBI Taxonomy" id="2018661"/>
    <lineage>
        <taxon>Eukaryota</taxon>
        <taxon>Metazoa</taxon>
        <taxon>Ecdysozoa</taxon>
        <taxon>Nematoda</taxon>
        <taxon>Chromadorea</taxon>
        <taxon>Rhabditida</taxon>
        <taxon>Rhabditina</taxon>
        <taxon>Rhabditomorpha</taxon>
        <taxon>Rhabditoidea</taxon>
        <taxon>Rhabditidae</taxon>
        <taxon>Diploscapter</taxon>
    </lineage>
</organism>
<dbReference type="AlphaFoldDB" id="A0A2A2LVG0"/>